<reference evidence="2 3" key="1">
    <citation type="journal article" date="2014" name="Syst. Appl. Microbiol.">
        <title>Complete genomes of freshwater sulfur oxidizers Sulfuricella denitrificans skB26 and Sulfuritalea hydrogenivorans sk43H: genetic insights into the sulfur oxidation pathway of betaproteobacteria.</title>
        <authorList>
            <person name="Watanabe T."/>
            <person name="Kojima H."/>
            <person name="Fukui M."/>
        </authorList>
    </citation>
    <scope>NUCLEOTIDE SEQUENCE [LARGE SCALE GENOMIC DNA]</scope>
    <source>
        <strain evidence="2">DSM22779</strain>
    </source>
</reference>
<dbReference type="Pfam" id="PF01381">
    <property type="entry name" value="HTH_3"/>
    <property type="match status" value="1"/>
</dbReference>
<dbReference type="SUPFAM" id="SSF47413">
    <property type="entry name" value="lambda repressor-like DNA-binding domains"/>
    <property type="match status" value="1"/>
</dbReference>
<feature type="domain" description="HTH cro/C1-type" evidence="1">
    <location>
        <begin position="67"/>
        <end position="88"/>
    </location>
</feature>
<gene>
    <name evidence="2" type="ORF">SUTH_00222</name>
</gene>
<name>W0S9Z9_9PROT</name>
<dbReference type="KEGG" id="shd:SUTH_00222"/>
<evidence type="ECO:0000313" key="3">
    <source>
        <dbReference type="Proteomes" id="UP000031637"/>
    </source>
</evidence>
<proteinExistence type="predicted"/>
<dbReference type="RefSeq" id="WP_041096415.1">
    <property type="nucleotide sequence ID" value="NZ_AP012547.1"/>
</dbReference>
<dbReference type="AlphaFoldDB" id="W0S9Z9"/>
<dbReference type="Proteomes" id="UP000031637">
    <property type="component" value="Chromosome"/>
</dbReference>
<accession>W0S9Z9</accession>
<dbReference type="PROSITE" id="PS50943">
    <property type="entry name" value="HTH_CROC1"/>
    <property type="match status" value="1"/>
</dbReference>
<evidence type="ECO:0000313" key="2">
    <source>
        <dbReference type="EMBL" id="BAO28039.1"/>
    </source>
</evidence>
<dbReference type="HOGENOM" id="CLU_132679_0_0_4"/>
<protein>
    <recommendedName>
        <fullName evidence="1">HTH cro/C1-type domain-containing protein</fullName>
    </recommendedName>
</protein>
<organism evidence="2 3">
    <name type="scientific">Sulfuritalea hydrogenivorans sk43H</name>
    <dbReference type="NCBI Taxonomy" id="1223802"/>
    <lineage>
        <taxon>Bacteria</taxon>
        <taxon>Pseudomonadati</taxon>
        <taxon>Pseudomonadota</taxon>
        <taxon>Betaproteobacteria</taxon>
        <taxon>Nitrosomonadales</taxon>
        <taxon>Sterolibacteriaceae</taxon>
        <taxon>Sulfuritalea</taxon>
    </lineage>
</organism>
<dbReference type="CDD" id="cd00093">
    <property type="entry name" value="HTH_XRE"/>
    <property type="match status" value="1"/>
</dbReference>
<dbReference type="InterPro" id="IPR010982">
    <property type="entry name" value="Lambda_DNA-bd_dom_sf"/>
</dbReference>
<dbReference type="EMBL" id="AP012547">
    <property type="protein sequence ID" value="BAO28039.1"/>
    <property type="molecule type" value="Genomic_DNA"/>
</dbReference>
<dbReference type="Gene3D" id="1.10.260.40">
    <property type="entry name" value="lambda repressor-like DNA-binding domains"/>
    <property type="match status" value="1"/>
</dbReference>
<dbReference type="OrthoDB" id="7365244at2"/>
<dbReference type="GO" id="GO:0003677">
    <property type="term" value="F:DNA binding"/>
    <property type="evidence" value="ECO:0007669"/>
    <property type="project" value="InterPro"/>
</dbReference>
<sequence length="151" mass="17024">MLRYDDGGLRNVWLMNGYEIKETPYGKGTAYKDVEGLTRAICLALTKKHGKLTGVEFRYLRQSGLMMSQAALAKLMGVDVQSIARWEKTGQVPKYANKLVRVVYCAHAEGNLAIKRVVERINDVDRLLNQRIVLESSSAGWTPRIEDVEHA</sequence>
<dbReference type="InterPro" id="IPR001387">
    <property type="entry name" value="Cro/C1-type_HTH"/>
</dbReference>
<dbReference type="STRING" id="1223802.SUTH_00222"/>
<evidence type="ECO:0000259" key="1">
    <source>
        <dbReference type="PROSITE" id="PS50943"/>
    </source>
</evidence>
<keyword evidence="3" id="KW-1185">Reference proteome</keyword>